<dbReference type="SUPFAM" id="SSF52540">
    <property type="entry name" value="P-loop containing nucleoside triphosphate hydrolases"/>
    <property type="match status" value="1"/>
</dbReference>
<dbReference type="Gene3D" id="3.40.50.300">
    <property type="entry name" value="P-loop containing nucleotide triphosphate hydrolases"/>
    <property type="match status" value="1"/>
</dbReference>
<evidence type="ECO:0000313" key="2">
    <source>
        <dbReference type="Proteomes" id="UP000188159"/>
    </source>
</evidence>
<protein>
    <submittedName>
        <fullName evidence="1">Uncharacterized protein</fullName>
    </submittedName>
</protein>
<name>A0A1Q2CAC3_ANAHA</name>
<accession>A0A1Q2CAC3</accession>
<organism evidence="1 2">
    <name type="scientific">Anaerostipes hadrus</name>
    <dbReference type="NCBI Taxonomy" id="649756"/>
    <lineage>
        <taxon>Bacteria</taxon>
        <taxon>Bacillati</taxon>
        <taxon>Bacillota</taxon>
        <taxon>Clostridia</taxon>
        <taxon>Lachnospirales</taxon>
        <taxon>Lachnospiraceae</taxon>
        <taxon>Anaerostipes</taxon>
    </lineage>
</organism>
<reference evidence="1 2" key="1">
    <citation type="journal article" date="2016" name="Sci. Rep.">
        <title>Accelerated dysbiosis of gut microbiota during aggravation of DSS-induced colitis by a butyrate-producing bacterium.</title>
        <authorList>
            <person name="Zhang Q."/>
            <person name="Wu Y."/>
            <person name="Wang J."/>
            <person name="Wu G."/>
            <person name="Long W."/>
            <person name="Xue Z."/>
            <person name="Wang L."/>
            <person name="Zhang X."/>
            <person name="Pang X."/>
            <person name="Zhao Y."/>
            <person name="Zhao L."/>
            <person name="Zhang C."/>
        </authorList>
    </citation>
    <scope>NUCLEOTIDE SEQUENCE [LARGE SCALE GENOMIC DNA]</scope>
    <source>
        <strain evidence="1 2">BPB5</strain>
    </source>
</reference>
<dbReference type="InterPro" id="IPR027417">
    <property type="entry name" value="P-loop_NTPase"/>
</dbReference>
<gene>
    <name evidence="1" type="ORF">DO83_14230</name>
</gene>
<dbReference type="EMBL" id="CP012098">
    <property type="protein sequence ID" value="AQP40624.1"/>
    <property type="molecule type" value="Genomic_DNA"/>
</dbReference>
<sequence>MYNSGIGTPYWFEWEIGILECLNMLQDTSIESVILQSTDFQALDDVVVNYSDKSILNIQVKHTDEDANFTYSFLASGKKPLLNELALEWKNNKDNYNFKGIQIVTNKKWGPQETDGKCSMDDFISKVFPCLQDNYNYTSAKPNEQKAIEWYRENLEINLDSNEAACFTKIFSFRKESCLADVEEKIRVKIGEILGTDNSDAIDFCLNSLLSKLNIWATSRREKQEITRENVYGALCYTEPDVPSYELCPEKPILPSRQRFGETFIDDIKKNSNHIIFLEGLPGCGKTNFISYLSQMNESIVDFRFYTYLPVNKVDGSYSDDEGFYLGNILWRSILVQLKKKFEENNLLSVVKFPLIYQFMSVSEMRETVIHFLPEYAKCKGRPCYFFIDGLDHAARSKDARNSFLSQLPRPEEIGDDFYFVLVGQPINDGYPSWMKDNKGITYYSMPALDTDDVVILLEQSGVAGNTVDMENLAKTVISVIGNNVLNIIFAILELKKMVLPLSFEAIEKELNNRFLNKQIDKYYEWIISSQEKSLLLYKIEAIMAFSSKRINAYDVAQMCGVEHDEAAFVLNGLYPIIVCEGDRYFAFHNDVRLFLQNAIIHNSNIKGITESIINRIKQDRELWKYRYDISFNLLVSCKATDEVLKLIDVEYVMDSALYGISFDRILQQFILAHQLPMDNLEEVCIHSSAVSLCLAQYANCIQYYAKESDYFEAQSINKKTKAEKYCLNVKNDIEQIILDIDFAAKAGFERGHKLFDEYLSGYNIEALLSGELNKETLVKAGYIFRCYGADYMDALTGNSNDYVYFVDGWLDASVSITSKEDIRQTFTFKWYNPDSLYAYIHQITEEKNLEKESFDELLNILLGMSASIEIIIEICTYGLLNSYKCEAGIEYIGNHLSDIIKIDRDYKYEDLRIISLIKANLCLFGRIEESLVEKCYKEILNLTHNGESQRGYKPALAQYDIAKHVSEQFYSVDRNDVLSKDDIFSLIYFADKYGAGSAHDCNGYTVMRFLRKVLVSFSEHNPKAGIIDTICKAVVQCLEWDKTRFIPEFNKLFCISNAHADFLKVAEYWCGEDGVAWRSEYDEMEDLCKNMIPALEYFGENKFIEEVREKQKYRMFGYVGRKDYSLNGLLDCYKKLPLNEEKLCCYGMRLFSVSNLADSIGDNRFSSEVDRELLEDAVKLGYKYCNALFELKNTPKDLVYWRMKVLDSLYCNIDLISDDSELIALYRLTNSWIKEYIENDREYNRLETLRSYNYEIISRTSSSEIREKLMAKGLYDKAEHKDFSVETGRDYNLEIINLLKEDGYNEKAEGVILTQIDKREIGLHKLIMEAGDIIAQKHMEEYVNRCVVKFILSESKYGYIGSGISDVFERYYEMFNDNTWNLLFENIVTRFAESDYGIIASLWGDFTIFSIYYLSRIDKDKIKALFDCLCKTHESLSSANGRVKIKEEKLILDENITSLSDMVNFQLNI</sequence>
<dbReference type="RefSeq" id="WP_077327351.1">
    <property type="nucleotide sequence ID" value="NZ_CP012098.1"/>
</dbReference>
<evidence type="ECO:0000313" key="1">
    <source>
        <dbReference type="EMBL" id="AQP40624.1"/>
    </source>
</evidence>
<dbReference type="Proteomes" id="UP000188159">
    <property type="component" value="Chromosome"/>
</dbReference>
<proteinExistence type="predicted"/>